<sequence>MLESECRLKRIRKPPYFNRWINLRVPFHEVFGTVKCNLKEAVQLAGLSANFPFPMQLDHQSGVPQQSFRIKHPSLPFIQGHPSQVDPSKERGVFCHCGVKSSKQMIRKPEPKHGSCFFVCGNWTTTRGNRCSYFEWATPDSK</sequence>
<dbReference type="EMBL" id="JAZDWU010000006">
    <property type="protein sequence ID" value="KAK9999343.1"/>
    <property type="molecule type" value="Genomic_DNA"/>
</dbReference>
<organism evidence="6 7">
    <name type="scientific">Lithocarpus litseifolius</name>
    <dbReference type="NCBI Taxonomy" id="425828"/>
    <lineage>
        <taxon>Eukaryota</taxon>
        <taxon>Viridiplantae</taxon>
        <taxon>Streptophyta</taxon>
        <taxon>Embryophyta</taxon>
        <taxon>Tracheophyta</taxon>
        <taxon>Spermatophyta</taxon>
        <taxon>Magnoliopsida</taxon>
        <taxon>eudicotyledons</taxon>
        <taxon>Gunneridae</taxon>
        <taxon>Pentapetalae</taxon>
        <taxon>rosids</taxon>
        <taxon>fabids</taxon>
        <taxon>Fagales</taxon>
        <taxon>Fagaceae</taxon>
        <taxon>Lithocarpus</taxon>
    </lineage>
</organism>
<protein>
    <recommendedName>
        <fullName evidence="5">GRF-type domain-containing protein</fullName>
    </recommendedName>
</protein>
<keyword evidence="1" id="KW-0479">Metal-binding</keyword>
<evidence type="ECO:0000256" key="2">
    <source>
        <dbReference type="ARBA" id="ARBA00022771"/>
    </source>
</evidence>
<dbReference type="GO" id="GO:0008270">
    <property type="term" value="F:zinc ion binding"/>
    <property type="evidence" value="ECO:0007669"/>
    <property type="project" value="UniProtKB-KW"/>
</dbReference>
<evidence type="ECO:0000256" key="1">
    <source>
        <dbReference type="ARBA" id="ARBA00022723"/>
    </source>
</evidence>
<accession>A0AAW2CNE4</accession>
<evidence type="ECO:0000259" key="5">
    <source>
        <dbReference type="PROSITE" id="PS51999"/>
    </source>
</evidence>
<dbReference type="PANTHER" id="PTHR23044">
    <property type="entry name" value="3'-5' EXONUCLEASE ERI1-RELATED"/>
    <property type="match status" value="1"/>
</dbReference>
<evidence type="ECO:0000256" key="4">
    <source>
        <dbReference type="PROSITE-ProRule" id="PRU01343"/>
    </source>
</evidence>
<proteinExistence type="predicted"/>
<dbReference type="GO" id="GO:0003676">
    <property type="term" value="F:nucleic acid binding"/>
    <property type="evidence" value="ECO:0007669"/>
    <property type="project" value="InterPro"/>
</dbReference>
<dbReference type="Proteomes" id="UP001459277">
    <property type="component" value="Unassembled WGS sequence"/>
</dbReference>
<keyword evidence="2 4" id="KW-0863">Zinc-finger</keyword>
<dbReference type="InterPro" id="IPR051274">
    <property type="entry name" value="3-5_Exoribonuclease"/>
</dbReference>
<dbReference type="InterPro" id="IPR010666">
    <property type="entry name" value="Znf_GRF"/>
</dbReference>
<keyword evidence="3" id="KW-0862">Zinc</keyword>
<evidence type="ECO:0000313" key="7">
    <source>
        <dbReference type="Proteomes" id="UP001459277"/>
    </source>
</evidence>
<dbReference type="AlphaFoldDB" id="A0AAW2CNE4"/>
<dbReference type="PROSITE" id="PS51999">
    <property type="entry name" value="ZF_GRF"/>
    <property type="match status" value="1"/>
</dbReference>
<dbReference type="Gene3D" id="3.30.420.10">
    <property type="entry name" value="Ribonuclease H-like superfamily/Ribonuclease H"/>
    <property type="match status" value="1"/>
</dbReference>
<evidence type="ECO:0000256" key="3">
    <source>
        <dbReference type="ARBA" id="ARBA00022833"/>
    </source>
</evidence>
<keyword evidence="7" id="KW-1185">Reference proteome</keyword>
<gene>
    <name evidence="6" type="ORF">SO802_018946</name>
</gene>
<dbReference type="InterPro" id="IPR036397">
    <property type="entry name" value="RNaseH_sf"/>
</dbReference>
<evidence type="ECO:0000313" key="6">
    <source>
        <dbReference type="EMBL" id="KAK9999343.1"/>
    </source>
</evidence>
<name>A0AAW2CNE4_9ROSI</name>
<feature type="domain" description="GRF-type" evidence="5">
    <location>
        <begin position="95"/>
        <end position="140"/>
    </location>
</feature>
<comment type="caution">
    <text evidence="6">The sequence shown here is derived from an EMBL/GenBank/DDBJ whole genome shotgun (WGS) entry which is preliminary data.</text>
</comment>
<reference evidence="6 7" key="1">
    <citation type="submission" date="2024-01" db="EMBL/GenBank/DDBJ databases">
        <title>A telomere-to-telomere, gap-free genome of sweet tea (Lithocarpus litseifolius).</title>
        <authorList>
            <person name="Zhou J."/>
        </authorList>
    </citation>
    <scope>NUCLEOTIDE SEQUENCE [LARGE SCALE GENOMIC DNA]</scope>
    <source>
        <strain evidence="6">Zhou-2022a</strain>
        <tissue evidence="6">Leaf</tissue>
    </source>
</reference>
<dbReference type="PANTHER" id="PTHR23044:SF61">
    <property type="entry name" value="3'-5' EXORIBONUCLEASE 1-RELATED"/>
    <property type="match status" value="1"/>
</dbReference>